<proteinExistence type="predicted"/>
<comment type="caution">
    <text evidence="1">The sequence shown here is derived from an EMBL/GenBank/DDBJ whole genome shotgun (WGS) entry which is preliminary data.</text>
</comment>
<dbReference type="RefSeq" id="WP_084273107.1">
    <property type="nucleotide sequence ID" value="NZ_FWYE01000004.1"/>
</dbReference>
<dbReference type="EMBL" id="FWYE01000004">
    <property type="protein sequence ID" value="SMD31420.1"/>
    <property type="molecule type" value="Genomic_DNA"/>
</dbReference>
<protein>
    <submittedName>
        <fullName evidence="1">Uncharacterized protein</fullName>
    </submittedName>
</protein>
<dbReference type="Proteomes" id="UP000192315">
    <property type="component" value="Unassembled WGS sequence"/>
</dbReference>
<keyword evidence="2" id="KW-1185">Reference proteome</keyword>
<reference evidence="1 2" key="1">
    <citation type="submission" date="2017-04" db="EMBL/GenBank/DDBJ databases">
        <authorList>
            <person name="Varghese N."/>
            <person name="Submissions S."/>
        </authorList>
    </citation>
    <scope>NUCLEOTIDE SEQUENCE [LARGE SCALE GENOMIC DNA]</scope>
    <source>
        <strain evidence="1 2">DSM 9789</strain>
    </source>
</reference>
<sequence length="179" mass="20395">MIKGSNKRTEWVETVRDALLKLRSDRSTFLLKPISPLLDNIINIDTNKLLFHSILKNEIEKVNMQIKVPEQMNILFSSFFVSYEKAELLTIDQIYYSPNLINRIGNTNIIGIITAAKMIGTDLNNHKVEIKGIIFNPGWSIPVNINNLKGKDVLITLGKFNFILFYDANSESIVISELL</sequence>
<evidence type="ECO:0000313" key="2">
    <source>
        <dbReference type="Proteomes" id="UP000192315"/>
    </source>
</evidence>
<gene>
    <name evidence="1" type="ORF">SAMN02745355_1355</name>
</gene>
<organism evidence="1 2">
    <name type="scientific">Picrophilus torridus (strain ATCC 700027 / DSM 9790 / JCM 10055 / NBRC 100828 / KAW 2/3)</name>
    <dbReference type="NCBI Taxonomy" id="1122961"/>
    <lineage>
        <taxon>Archaea</taxon>
        <taxon>Methanobacteriati</taxon>
        <taxon>Thermoplasmatota</taxon>
        <taxon>Thermoplasmata</taxon>
        <taxon>Thermoplasmatales</taxon>
        <taxon>Picrophilaceae</taxon>
        <taxon>Picrophilus</taxon>
    </lineage>
</organism>
<name>A0A8G2L7V5_PICTO</name>
<accession>A0A8G2L7V5</accession>
<dbReference type="AlphaFoldDB" id="A0A8G2L7V5"/>
<evidence type="ECO:0000313" key="1">
    <source>
        <dbReference type="EMBL" id="SMD31420.1"/>
    </source>
</evidence>